<evidence type="ECO:0000313" key="10">
    <source>
        <dbReference type="EMBL" id="SFL19478.1"/>
    </source>
</evidence>
<protein>
    <submittedName>
        <fullName evidence="10">Cellulose synthase (UDP-forming)</fullName>
    </submittedName>
</protein>
<organism evidence="10 11">
    <name type="scientific">Shimia haliotis</name>
    <dbReference type="NCBI Taxonomy" id="1280847"/>
    <lineage>
        <taxon>Bacteria</taxon>
        <taxon>Pseudomonadati</taxon>
        <taxon>Pseudomonadota</taxon>
        <taxon>Alphaproteobacteria</taxon>
        <taxon>Rhodobacterales</taxon>
        <taxon>Roseobacteraceae</taxon>
    </lineage>
</organism>
<feature type="transmembrane region" description="Helical" evidence="7">
    <location>
        <begin position="27"/>
        <end position="44"/>
    </location>
</feature>
<keyword evidence="11" id="KW-1185">Reference proteome</keyword>
<evidence type="ECO:0000256" key="4">
    <source>
        <dbReference type="ARBA" id="ARBA00022692"/>
    </source>
</evidence>
<dbReference type="SUPFAM" id="SSF53448">
    <property type="entry name" value="Nucleotide-diphospho-sugar transferases"/>
    <property type="match status" value="1"/>
</dbReference>
<dbReference type="InterPro" id="IPR001173">
    <property type="entry name" value="Glyco_trans_2-like"/>
</dbReference>
<dbReference type="Pfam" id="PF13632">
    <property type="entry name" value="Glyco_trans_2_3"/>
    <property type="match status" value="1"/>
</dbReference>
<dbReference type="GO" id="GO:0016020">
    <property type="term" value="C:membrane"/>
    <property type="evidence" value="ECO:0007669"/>
    <property type="project" value="UniProtKB-SubCell"/>
</dbReference>
<dbReference type="Gene3D" id="3.90.550.10">
    <property type="entry name" value="Spore Coat Polysaccharide Biosynthesis Protein SpsA, Chain A"/>
    <property type="match status" value="1"/>
</dbReference>
<keyword evidence="5 7" id="KW-1133">Transmembrane helix</keyword>
<dbReference type="CDD" id="cd06421">
    <property type="entry name" value="CESA_CelA_like"/>
    <property type="match status" value="1"/>
</dbReference>
<evidence type="ECO:0000259" key="8">
    <source>
        <dbReference type="Pfam" id="PF00535"/>
    </source>
</evidence>
<evidence type="ECO:0000256" key="5">
    <source>
        <dbReference type="ARBA" id="ARBA00022989"/>
    </source>
</evidence>
<keyword evidence="6 7" id="KW-0472">Membrane</keyword>
<dbReference type="AlphaFoldDB" id="A0A1I4FNK1"/>
<dbReference type="Proteomes" id="UP000198851">
    <property type="component" value="Unassembled WGS sequence"/>
</dbReference>
<sequence length="604" mass="68158">MTSSYFRRFEGRMPPTFEPMSKRRERAWHFWAGATVAAGLWYLVWRWGASLNPDAIWFSVSVAFAETLFFLGTLLFYFDIWREKDTPRRSAPARRTDAGLDDSSEPIGVDVFVTSFDESCDVVEPSLEAARALDLPPNVALRIYLLDDGDRLEMAALARRHDVGYLRREDNVGFKAGNLRNALFHSSGDFVVICDADTRLLPTFLIHTLGYFHDPKVAWVQTPHWFYDIPEGVDWDVWATHRGGLWRRLAAPLFRWLSRGHRTGTDPFLSDPAVFFDIIQRRRNRNGASFCCGAGSIHRRDAIFDQAMKRKAKEIQKMTEGAAKARLSALPCVPLEPYRFHVSEDIYTSILLHGDVQAGWISVFHPQVEARMLSPWSLQAWATQRLKYAGGTFDILLRENPVFKSGMRWPVKFHYAATFWSYLSVLWAPILLLAPAVSLMFGITPVEAYSIEFFVHFLPAVAFSEIAMMATCKGYNLGAGRTLSMSALPINLRALSLVARGKRPQFPTTPKKPGFGGTWPVVWPNIVLIGVMISAGLVGAIRTKLGSEGYSASMLWTNLFWLIWNVGLLTQLVRAAFWHPALELAQPKVGAELEVSDDYAITPV</sequence>
<dbReference type="GO" id="GO:0016757">
    <property type="term" value="F:glycosyltransferase activity"/>
    <property type="evidence" value="ECO:0007669"/>
    <property type="project" value="UniProtKB-KW"/>
</dbReference>
<feature type="transmembrane region" description="Helical" evidence="7">
    <location>
        <begin position="453"/>
        <end position="471"/>
    </location>
</feature>
<evidence type="ECO:0000256" key="7">
    <source>
        <dbReference type="SAM" id="Phobius"/>
    </source>
</evidence>
<dbReference type="PANTHER" id="PTHR43867">
    <property type="entry name" value="CELLULOSE SYNTHASE CATALYTIC SUBUNIT A [UDP-FORMING]"/>
    <property type="match status" value="1"/>
</dbReference>
<feature type="domain" description="Glycosyltransferase 2-like" evidence="8">
    <location>
        <begin position="111"/>
        <end position="230"/>
    </location>
</feature>
<dbReference type="STRING" id="1280847.SAMN04488036_106186"/>
<feature type="domain" description="Glycosyltransferase 2-like" evidence="9">
    <location>
        <begin position="274"/>
        <end position="445"/>
    </location>
</feature>
<reference evidence="11" key="1">
    <citation type="submission" date="2016-10" db="EMBL/GenBank/DDBJ databases">
        <authorList>
            <person name="Varghese N."/>
            <person name="Submissions S."/>
        </authorList>
    </citation>
    <scope>NUCLEOTIDE SEQUENCE [LARGE SCALE GENOMIC DNA]</scope>
    <source>
        <strain evidence="11">DSM 28453</strain>
    </source>
</reference>
<feature type="transmembrane region" description="Helical" evidence="7">
    <location>
        <begin position="56"/>
        <end position="78"/>
    </location>
</feature>
<evidence type="ECO:0000256" key="1">
    <source>
        <dbReference type="ARBA" id="ARBA00004141"/>
    </source>
</evidence>
<name>A0A1I4FNK1_9RHOB</name>
<keyword evidence="3" id="KW-0808">Transferase</keyword>
<keyword evidence="4 7" id="KW-0812">Transmembrane</keyword>
<evidence type="ECO:0000259" key="9">
    <source>
        <dbReference type="Pfam" id="PF13632"/>
    </source>
</evidence>
<dbReference type="PANTHER" id="PTHR43867:SF2">
    <property type="entry name" value="CELLULOSE SYNTHASE CATALYTIC SUBUNIT A [UDP-FORMING]"/>
    <property type="match status" value="1"/>
</dbReference>
<feature type="transmembrane region" description="Helical" evidence="7">
    <location>
        <begin position="553"/>
        <end position="573"/>
    </location>
</feature>
<evidence type="ECO:0000256" key="3">
    <source>
        <dbReference type="ARBA" id="ARBA00022679"/>
    </source>
</evidence>
<accession>A0A1I4FNK1</accession>
<evidence type="ECO:0000256" key="6">
    <source>
        <dbReference type="ARBA" id="ARBA00023136"/>
    </source>
</evidence>
<dbReference type="OrthoDB" id="9806824at2"/>
<dbReference type="Pfam" id="PF00535">
    <property type="entry name" value="Glycos_transf_2"/>
    <property type="match status" value="1"/>
</dbReference>
<dbReference type="InterPro" id="IPR029044">
    <property type="entry name" value="Nucleotide-diphossugar_trans"/>
</dbReference>
<proteinExistence type="predicted"/>
<evidence type="ECO:0000256" key="2">
    <source>
        <dbReference type="ARBA" id="ARBA00022676"/>
    </source>
</evidence>
<dbReference type="RefSeq" id="WP_093324878.1">
    <property type="nucleotide sequence ID" value="NZ_FOSZ01000006.1"/>
</dbReference>
<feature type="transmembrane region" description="Helical" evidence="7">
    <location>
        <begin position="413"/>
        <end position="441"/>
    </location>
</feature>
<gene>
    <name evidence="10" type="ORF">SAMN04488036_106186</name>
</gene>
<feature type="transmembrane region" description="Helical" evidence="7">
    <location>
        <begin position="521"/>
        <end position="541"/>
    </location>
</feature>
<dbReference type="InterPro" id="IPR050321">
    <property type="entry name" value="Glycosyltr_2/OpgH_subfam"/>
</dbReference>
<evidence type="ECO:0000313" key="11">
    <source>
        <dbReference type="Proteomes" id="UP000198851"/>
    </source>
</evidence>
<comment type="subcellular location">
    <subcellularLocation>
        <location evidence="1">Membrane</location>
        <topology evidence="1">Multi-pass membrane protein</topology>
    </subcellularLocation>
</comment>
<dbReference type="EMBL" id="FOSZ01000006">
    <property type="protein sequence ID" value="SFL19478.1"/>
    <property type="molecule type" value="Genomic_DNA"/>
</dbReference>
<keyword evidence="2" id="KW-0328">Glycosyltransferase</keyword>